<evidence type="ECO:0000259" key="7">
    <source>
        <dbReference type="Pfam" id="PF13244"/>
    </source>
</evidence>
<feature type="transmembrane region" description="Helical" evidence="6">
    <location>
        <begin position="31"/>
        <end position="49"/>
    </location>
</feature>
<dbReference type="Pfam" id="PF13244">
    <property type="entry name" value="MbhD"/>
    <property type="match status" value="1"/>
</dbReference>
<sequence length="82" mass="8816">MDLLLFAHVVILAFLVATALAAVMSKDLLEAVIIYSAYSFTMALTYSILRAVDVSMTEAAVGAGLSSILFVATLCKTQRRED</sequence>
<evidence type="ECO:0000256" key="5">
    <source>
        <dbReference type="ARBA" id="ARBA00023136"/>
    </source>
</evidence>
<evidence type="ECO:0000256" key="6">
    <source>
        <dbReference type="SAM" id="Phobius"/>
    </source>
</evidence>
<comment type="caution">
    <text evidence="8">The sequence shown here is derived from an EMBL/GenBank/DDBJ whole genome shotgun (WGS) entry which is preliminary data.</text>
</comment>
<evidence type="ECO:0000256" key="4">
    <source>
        <dbReference type="ARBA" id="ARBA00022989"/>
    </source>
</evidence>
<protein>
    <recommendedName>
        <fullName evidence="7">MrpA C-terminal/MbhD domain-containing protein</fullName>
    </recommendedName>
</protein>
<feature type="domain" description="MrpA C-terminal/MbhD" evidence="7">
    <location>
        <begin position="13"/>
        <end position="79"/>
    </location>
</feature>
<name>X1B4P3_9ZZZZ</name>
<reference evidence="8" key="1">
    <citation type="journal article" date="2014" name="Front. Microbiol.">
        <title>High frequency of phylogenetically diverse reductive dehalogenase-homologous genes in deep subseafloor sedimentary metagenomes.</title>
        <authorList>
            <person name="Kawai M."/>
            <person name="Futagami T."/>
            <person name="Toyoda A."/>
            <person name="Takaki Y."/>
            <person name="Nishi S."/>
            <person name="Hori S."/>
            <person name="Arai W."/>
            <person name="Tsubouchi T."/>
            <person name="Morono Y."/>
            <person name="Uchiyama I."/>
            <person name="Ito T."/>
            <person name="Fujiyama A."/>
            <person name="Inagaki F."/>
            <person name="Takami H."/>
        </authorList>
    </citation>
    <scope>NUCLEOTIDE SEQUENCE</scope>
    <source>
        <strain evidence="8">Expedition CK06-06</strain>
    </source>
</reference>
<dbReference type="GO" id="GO:0005886">
    <property type="term" value="C:plasma membrane"/>
    <property type="evidence" value="ECO:0007669"/>
    <property type="project" value="UniProtKB-SubCell"/>
</dbReference>
<dbReference type="InterPro" id="IPR025383">
    <property type="entry name" value="MrpA_C/MbhD"/>
</dbReference>
<accession>X1B4P3</accession>
<keyword evidence="5 6" id="KW-0472">Membrane</keyword>
<evidence type="ECO:0000256" key="1">
    <source>
        <dbReference type="ARBA" id="ARBA00004651"/>
    </source>
</evidence>
<proteinExistence type="predicted"/>
<evidence type="ECO:0000256" key="2">
    <source>
        <dbReference type="ARBA" id="ARBA00022475"/>
    </source>
</evidence>
<keyword evidence="3 6" id="KW-0812">Transmembrane</keyword>
<keyword evidence="4 6" id="KW-1133">Transmembrane helix</keyword>
<evidence type="ECO:0000313" key="8">
    <source>
        <dbReference type="EMBL" id="GAG90015.1"/>
    </source>
</evidence>
<comment type="subcellular location">
    <subcellularLocation>
        <location evidence="1">Cell membrane</location>
        <topology evidence="1">Multi-pass membrane protein</topology>
    </subcellularLocation>
</comment>
<keyword evidence="2" id="KW-1003">Cell membrane</keyword>
<dbReference type="AlphaFoldDB" id="X1B4P3"/>
<evidence type="ECO:0000256" key="3">
    <source>
        <dbReference type="ARBA" id="ARBA00022692"/>
    </source>
</evidence>
<organism evidence="8">
    <name type="scientific">marine sediment metagenome</name>
    <dbReference type="NCBI Taxonomy" id="412755"/>
    <lineage>
        <taxon>unclassified sequences</taxon>
        <taxon>metagenomes</taxon>
        <taxon>ecological metagenomes</taxon>
    </lineage>
</organism>
<gene>
    <name evidence="8" type="ORF">S01H4_23222</name>
</gene>
<dbReference type="EMBL" id="BART01010744">
    <property type="protein sequence ID" value="GAG90015.1"/>
    <property type="molecule type" value="Genomic_DNA"/>
</dbReference>